<evidence type="ECO:0000256" key="13">
    <source>
        <dbReference type="SAM" id="MobiDB-lite"/>
    </source>
</evidence>
<dbReference type="KEGG" id="tng:GSTEN00008272G001"/>
<evidence type="ECO:0000256" key="10">
    <source>
        <dbReference type="ARBA" id="ARBA00048635"/>
    </source>
</evidence>
<dbReference type="OrthoDB" id="258806at2759"/>
<evidence type="ECO:0000256" key="5">
    <source>
        <dbReference type="ARBA" id="ARBA00022694"/>
    </source>
</evidence>
<dbReference type="AlphaFoldDB" id="Q4T2M6"/>
<dbReference type="GO" id="GO:0008270">
    <property type="term" value="F:zinc ion binding"/>
    <property type="evidence" value="ECO:0007669"/>
    <property type="project" value="UniProtKB-KW"/>
</dbReference>
<dbReference type="InterPro" id="IPR021721">
    <property type="entry name" value="Znf_CCCH-type_TRM13"/>
</dbReference>
<dbReference type="PANTHER" id="PTHR12998:SF0">
    <property type="entry name" value="TRNA:M(4)X MODIFICATION ENZYME TRM13 HOMOLOG"/>
    <property type="match status" value="1"/>
</dbReference>
<gene>
    <name evidence="15" type="ORF">GSTENG00008272001</name>
</gene>
<evidence type="ECO:0000313" key="15">
    <source>
        <dbReference type="EMBL" id="CAF92856.1"/>
    </source>
</evidence>
<evidence type="ECO:0000256" key="6">
    <source>
        <dbReference type="ARBA" id="ARBA00022723"/>
    </source>
</evidence>
<dbReference type="PROSITE" id="PS51800">
    <property type="entry name" value="ZF_CHHC_U11_48K"/>
    <property type="match status" value="1"/>
</dbReference>
<dbReference type="Pfam" id="PF05206">
    <property type="entry name" value="TRM13"/>
    <property type="match status" value="1"/>
</dbReference>
<proteinExistence type="inferred from homology"/>
<comment type="caution">
    <text evidence="15">The sequence shown here is derived from an EMBL/GenBank/DDBJ whole genome shotgun (WGS) entry which is preliminary data.</text>
</comment>
<keyword evidence="5 12" id="KW-0819">tRNA processing</keyword>
<keyword evidence="8 12" id="KW-0862">Zinc</keyword>
<dbReference type="EMBL" id="CAAE01010234">
    <property type="protein sequence ID" value="CAF92856.1"/>
    <property type="molecule type" value="Genomic_DNA"/>
</dbReference>
<sequence length="349" mass="38027">PLSNSCGFFVEKKKRFCKMIAANGKIYCGEHATMVGSQRIVCPLDPKHTVDADKLNKHLKKCNSRQKPRAVYYVENINSGSADMDEVDQQVSLSHLSGSQVDTLLERLNSACTGLQGDLEDQLLSHPVLQDELNNPKNGDSAHKHLKQQASLLGHLEALGLLRRGRCFVEFGAGRGKLSHWIHEALRSPEGLQGQEELQLLLVDGKHQDSGVTFQRLHVDIEHLDLSKVPALRRCELPLVGVGKHLCGAATGEFLDPLGEPSLIVFPNKTTKGCALCWGRGRWAGCRSGSTLFAGNDRTQRRDGADPQERGQRGAGTRSWSWSGPGPGGGAVLPPSLPVAPLRWSAVLH</sequence>
<evidence type="ECO:0000256" key="8">
    <source>
        <dbReference type="ARBA" id="ARBA00022833"/>
    </source>
</evidence>
<evidence type="ECO:0000256" key="3">
    <source>
        <dbReference type="ARBA" id="ARBA00022679"/>
    </source>
</evidence>
<name>Q4T2M6_TETNG</name>
<dbReference type="InterPro" id="IPR022776">
    <property type="entry name" value="TRM13/UPF0224_CHHC_Znf_dom"/>
</dbReference>
<keyword evidence="7 12" id="KW-0863">Zinc-finger</keyword>
<keyword evidence="3 12" id="KW-0808">Transferase</keyword>
<comment type="catalytic activity">
    <reaction evidence="10 12">
        <text>cytidine(4) in tRNA(Gly)(GCC) + S-adenosyl-L-methionine = 2'-O-methylcytidine(4) in tRNA(Gly)(GCC) + S-adenosyl-L-homocysteine + H(+)</text>
        <dbReference type="Rhea" id="RHEA:43192"/>
        <dbReference type="Rhea" id="RHEA-COMP:10399"/>
        <dbReference type="Rhea" id="RHEA-COMP:10400"/>
        <dbReference type="ChEBI" id="CHEBI:15378"/>
        <dbReference type="ChEBI" id="CHEBI:57856"/>
        <dbReference type="ChEBI" id="CHEBI:59789"/>
        <dbReference type="ChEBI" id="CHEBI:74495"/>
        <dbReference type="ChEBI" id="CHEBI:82748"/>
        <dbReference type="EC" id="2.1.1.225"/>
    </reaction>
</comment>
<feature type="non-terminal residue" evidence="15">
    <location>
        <position position="1"/>
    </location>
</feature>
<protein>
    <recommendedName>
        <fullName evidence="12">tRNA:m(4)X modification enzyme TRM13</fullName>
        <ecNumber evidence="12">2.1.1.225</ecNumber>
    </recommendedName>
</protein>
<dbReference type="Pfam" id="PF05253">
    <property type="entry name" value="zf-U11-48K"/>
    <property type="match status" value="1"/>
</dbReference>
<dbReference type="GO" id="GO:0106050">
    <property type="term" value="F:tRNA 2'-O-methyltransferase activity"/>
    <property type="evidence" value="ECO:0007669"/>
    <property type="project" value="UniProtKB-UniRule"/>
</dbReference>
<reference evidence="15" key="2">
    <citation type="submission" date="2004-02" db="EMBL/GenBank/DDBJ databases">
        <authorList>
            <consortium name="Genoscope"/>
            <consortium name="Whitehead Institute Centre for Genome Research"/>
        </authorList>
    </citation>
    <scope>NUCLEOTIDE SEQUENCE</scope>
</reference>
<dbReference type="InterPro" id="IPR039044">
    <property type="entry name" value="Trm13"/>
</dbReference>
<comment type="catalytic activity">
    <reaction evidence="9 12">
        <text>cytidine(4) in tRNA(Pro) + S-adenosyl-L-methionine = 2'-O-methylcytidine(4) in tRNA(Pro) + S-adenosyl-L-homocysteine + H(+)</text>
        <dbReference type="Rhea" id="RHEA:32767"/>
        <dbReference type="Rhea" id="RHEA-COMP:10397"/>
        <dbReference type="Rhea" id="RHEA-COMP:10398"/>
        <dbReference type="ChEBI" id="CHEBI:15378"/>
        <dbReference type="ChEBI" id="CHEBI:57856"/>
        <dbReference type="ChEBI" id="CHEBI:59789"/>
        <dbReference type="ChEBI" id="CHEBI:74495"/>
        <dbReference type="ChEBI" id="CHEBI:82748"/>
        <dbReference type="EC" id="2.1.1.225"/>
    </reaction>
</comment>
<feature type="domain" description="CHHC U11-48K-type" evidence="14">
    <location>
        <begin position="39"/>
        <end position="66"/>
    </location>
</feature>
<feature type="region of interest" description="Disordered" evidence="13">
    <location>
        <begin position="294"/>
        <end position="335"/>
    </location>
</feature>
<evidence type="ECO:0000256" key="1">
    <source>
        <dbReference type="ARBA" id="ARBA00005265"/>
    </source>
</evidence>
<accession>Q4T2M6</accession>
<dbReference type="InterPro" id="IPR007871">
    <property type="entry name" value="Methyltransferase_TRM13"/>
</dbReference>
<comment type="catalytic activity">
    <reaction evidence="11 12">
        <text>adenosine(4) in tRNA(His) + S-adenosyl-L-methionine = 2'-O-methyladenosine(4) in tRNA(His) + S-adenosyl-L-homocysteine + H(+)</text>
        <dbReference type="Rhea" id="RHEA:43196"/>
        <dbReference type="Rhea" id="RHEA-COMP:10401"/>
        <dbReference type="Rhea" id="RHEA-COMP:10402"/>
        <dbReference type="ChEBI" id="CHEBI:15378"/>
        <dbReference type="ChEBI" id="CHEBI:57856"/>
        <dbReference type="ChEBI" id="CHEBI:59789"/>
        <dbReference type="ChEBI" id="CHEBI:74411"/>
        <dbReference type="ChEBI" id="CHEBI:74477"/>
        <dbReference type="EC" id="2.1.1.225"/>
    </reaction>
</comment>
<dbReference type="EC" id="2.1.1.225" evidence="12"/>
<keyword evidence="6 12" id="KW-0479">Metal-binding</keyword>
<evidence type="ECO:0000256" key="12">
    <source>
        <dbReference type="RuleBase" id="RU367103"/>
    </source>
</evidence>
<comment type="similarity">
    <text evidence="1 12">Belongs to the methyltransferase TRM13 family.</text>
</comment>
<evidence type="ECO:0000256" key="2">
    <source>
        <dbReference type="ARBA" id="ARBA00022603"/>
    </source>
</evidence>
<evidence type="ECO:0000259" key="14">
    <source>
        <dbReference type="PROSITE" id="PS51800"/>
    </source>
</evidence>
<dbReference type="Pfam" id="PF11722">
    <property type="entry name" value="zf-TRM13_CCCH"/>
    <property type="match status" value="1"/>
</dbReference>
<evidence type="ECO:0000256" key="7">
    <source>
        <dbReference type="ARBA" id="ARBA00022771"/>
    </source>
</evidence>
<evidence type="ECO:0000256" key="4">
    <source>
        <dbReference type="ARBA" id="ARBA00022691"/>
    </source>
</evidence>
<feature type="compositionally biased region" description="Basic and acidic residues" evidence="13">
    <location>
        <begin position="298"/>
        <end position="312"/>
    </location>
</feature>
<dbReference type="PANTHER" id="PTHR12998">
    <property type="entry name" value="TRNA:M(4)X MODIFICATION ENZYME TRM13 HOMOLOG"/>
    <property type="match status" value="1"/>
</dbReference>
<evidence type="ECO:0000256" key="9">
    <source>
        <dbReference type="ARBA" id="ARBA00048165"/>
    </source>
</evidence>
<reference evidence="15" key="1">
    <citation type="journal article" date="2004" name="Nature">
        <title>Genome duplication in the teleost fish Tetraodon nigroviridis reveals the early vertebrate proto-karyotype.</title>
        <authorList>
            <person name="Jaillon O."/>
            <person name="Aury J.-M."/>
            <person name="Brunet F."/>
            <person name="Petit J.-L."/>
            <person name="Stange-Thomann N."/>
            <person name="Mauceli E."/>
            <person name="Bouneau L."/>
            <person name="Fischer C."/>
            <person name="Ozouf-Costaz C."/>
            <person name="Bernot A."/>
            <person name="Nicaud S."/>
            <person name="Jaffe D."/>
            <person name="Fisher S."/>
            <person name="Lutfalla G."/>
            <person name="Dossat C."/>
            <person name="Segurens B."/>
            <person name="Dasilva C."/>
            <person name="Salanoubat M."/>
            <person name="Levy M."/>
            <person name="Boudet N."/>
            <person name="Castellano S."/>
            <person name="Anthouard V."/>
            <person name="Jubin C."/>
            <person name="Castelli V."/>
            <person name="Katinka M."/>
            <person name="Vacherie B."/>
            <person name="Biemont C."/>
            <person name="Skalli Z."/>
            <person name="Cattolico L."/>
            <person name="Poulain J."/>
            <person name="De Berardinis V."/>
            <person name="Cruaud C."/>
            <person name="Duprat S."/>
            <person name="Brottier P."/>
            <person name="Coutanceau J.-P."/>
            <person name="Gouzy J."/>
            <person name="Parra G."/>
            <person name="Lardier G."/>
            <person name="Chapple C."/>
            <person name="McKernan K.J."/>
            <person name="McEwan P."/>
            <person name="Bosak S."/>
            <person name="Kellis M."/>
            <person name="Volff J.-N."/>
            <person name="Guigo R."/>
            <person name="Zody M.C."/>
            <person name="Mesirov J."/>
            <person name="Lindblad-Toh K."/>
            <person name="Birren B."/>
            <person name="Nusbaum C."/>
            <person name="Kahn D."/>
            <person name="Robinson-Rechavi M."/>
            <person name="Laudet V."/>
            <person name="Schachter V."/>
            <person name="Quetier F."/>
            <person name="Saurin W."/>
            <person name="Scarpelli C."/>
            <person name="Wincker P."/>
            <person name="Lander E.S."/>
            <person name="Weissenbach J."/>
            <person name="Roest Crollius H."/>
        </authorList>
    </citation>
    <scope>NUCLEOTIDE SEQUENCE [LARGE SCALE GENOMIC DNA]</scope>
</reference>
<evidence type="ECO:0000256" key="11">
    <source>
        <dbReference type="ARBA" id="ARBA00049393"/>
    </source>
</evidence>
<keyword evidence="2 12" id="KW-0489">Methyltransferase</keyword>
<keyword evidence="4 12" id="KW-0949">S-adenosyl-L-methionine</keyword>
<organism evidence="15">
    <name type="scientific">Tetraodon nigroviridis</name>
    <name type="common">Spotted green pufferfish</name>
    <name type="synonym">Chelonodon nigroviridis</name>
    <dbReference type="NCBI Taxonomy" id="99883"/>
    <lineage>
        <taxon>Eukaryota</taxon>
        <taxon>Metazoa</taxon>
        <taxon>Chordata</taxon>
        <taxon>Craniata</taxon>
        <taxon>Vertebrata</taxon>
        <taxon>Euteleostomi</taxon>
        <taxon>Actinopterygii</taxon>
        <taxon>Neopterygii</taxon>
        <taxon>Teleostei</taxon>
        <taxon>Neoteleostei</taxon>
        <taxon>Acanthomorphata</taxon>
        <taxon>Eupercaria</taxon>
        <taxon>Tetraodontiformes</taxon>
        <taxon>Tetradontoidea</taxon>
        <taxon>Tetraodontidae</taxon>
        <taxon>Tetraodon</taxon>
    </lineage>
</organism>
<dbReference type="GO" id="GO:0030488">
    <property type="term" value="P:tRNA methylation"/>
    <property type="evidence" value="ECO:0007669"/>
    <property type="project" value="InterPro"/>
</dbReference>
<comment type="function">
    <text evidence="12">tRNA methylase which 2'-O-methylates cytidine(4) in tRNA(Pro) and tRNA(Gly)(GCC), and adenosine(4) in tRNA(His).</text>
</comment>